<dbReference type="InterPro" id="IPR014048">
    <property type="entry name" value="MethylDNA_cys_MeTrfase_DNA-bd"/>
</dbReference>
<dbReference type="EMBL" id="JACHVX010000010">
    <property type="protein sequence ID" value="MBB2925418.1"/>
    <property type="molecule type" value="Genomic_DNA"/>
</dbReference>
<evidence type="ECO:0000256" key="1">
    <source>
        <dbReference type="ARBA" id="ARBA00001286"/>
    </source>
</evidence>
<reference evidence="8 9" key="1">
    <citation type="submission" date="2020-08" db="EMBL/GenBank/DDBJ databases">
        <title>The Agave Microbiome: Exploring the role of microbial communities in plant adaptations to desert environments.</title>
        <authorList>
            <person name="Partida-Martinez L.P."/>
        </authorList>
    </citation>
    <scope>NUCLEOTIDE SEQUENCE [LARGE SCALE GENOMIC DNA]</scope>
    <source>
        <strain evidence="8 9">RAS26</strain>
    </source>
</reference>
<comment type="catalytic activity">
    <reaction evidence="1">
        <text>a 4-O-methyl-thymidine in DNA + L-cysteinyl-[protein] = a thymidine in DNA + S-methyl-L-cysteinyl-[protein]</text>
        <dbReference type="Rhea" id="RHEA:53428"/>
        <dbReference type="Rhea" id="RHEA-COMP:10131"/>
        <dbReference type="Rhea" id="RHEA-COMP:10132"/>
        <dbReference type="Rhea" id="RHEA-COMP:13555"/>
        <dbReference type="Rhea" id="RHEA-COMP:13556"/>
        <dbReference type="ChEBI" id="CHEBI:29950"/>
        <dbReference type="ChEBI" id="CHEBI:82612"/>
        <dbReference type="ChEBI" id="CHEBI:137386"/>
        <dbReference type="ChEBI" id="CHEBI:137387"/>
        <dbReference type="EC" id="2.1.1.63"/>
    </reaction>
</comment>
<dbReference type="Gene3D" id="1.10.10.10">
    <property type="entry name" value="Winged helix-like DNA-binding domain superfamily/Winged helix DNA-binding domain"/>
    <property type="match status" value="1"/>
</dbReference>
<proteinExistence type="predicted"/>
<gene>
    <name evidence="8" type="ORF">FHR80_004362</name>
</gene>
<dbReference type="GO" id="GO:0003908">
    <property type="term" value="F:methylated-DNA-[protein]-cysteine S-methyltransferase activity"/>
    <property type="evidence" value="ECO:0007669"/>
    <property type="project" value="UniProtKB-EC"/>
</dbReference>
<dbReference type="PANTHER" id="PTHR10815:SF13">
    <property type="entry name" value="METHYLATED-DNA--PROTEIN-CYSTEINE METHYLTRANSFERASE"/>
    <property type="match status" value="1"/>
</dbReference>
<dbReference type="Pfam" id="PF01035">
    <property type="entry name" value="DNA_binding_1"/>
    <property type="match status" value="1"/>
</dbReference>
<evidence type="ECO:0000256" key="5">
    <source>
        <dbReference type="ARBA" id="ARBA00023204"/>
    </source>
</evidence>
<dbReference type="AlphaFoldDB" id="A0A7W4YD43"/>
<dbReference type="PROSITE" id="PS00374">
    <property type="entry name" value="MGMT"/>
    <property type="match status" value="1"/>
</dbReference>
<evidence type="ECO:0000256" key="4">
    <source>
        <dbReference type="ARBA" id="ARBA00022763"/>
    </source>
</evidence>
<organism evidence="8 9">
    <name type="scientific">Cellulomonas cellasea</name>
    <dbReference type="NCBI Taxonomy" id="43670"/>
    <lineage>
        <taxon>Bacteria</taxon>
        <taxon>Bacillati</taxon>
        <taxon>Actinomycetota</taxon>
        <taxon>Actinomycetes</taxon>
        <taxon>Micrococcales</taxon>
        <taxon>Cellulomonadaceae</taxon>
        <taxon>Cellulomonas</taxon>
    </lineage>
</organism>
<feature type="domain" description="Methylated-DNA-[protein]-cysteine S-methyltransferase DNA binding" evidence="7">
    <location>
        <begin position="94"/>
        <end position="173"/>
    </location>
</feature>
<dbReference type="InterPro" id="IPR036217">
    <property type="entry name" value="MethylDNA_cys_MeTrfase_DNAb"/>
</dbReference>
<evidence type="ECO:0000313" key="9">
    <source>
        <dbReference type="Proteomes" id="UP000518206"/>
    </source>
</evidence>
<sequence length="192" mass="19315">MTTLLATILDTPAGPLTVVLEPDGVVRVSGFGPFDETVERLPAEVRAEGVRLLEPDELAAVGAGPADVVDAVRAYAAGHVGALDTVPVAQPGGPFQQELWRAMRAVPPGATVSYTALAAAAGRPAAVRAAGGACARNLVAPFVPCHRIVRSGGQIGGYYFGPGPKRALLAHEEAARGGTLESASASAASASA</sequence>
<dbReference type="CDD" id="cd06445">
    <property type="entry name" value="ATase"/>
    <property type="match status" value="1"/>
</dbReference>
<dbReference type="PANTHER" id="PTHR10815">
    <property type="entry name" value="METHYLATED-DNA--PROTEIN-CYSTEINE METHYLTRANSFERASE"/>
    <property type="match status" value="1"/>
</dbReference>
<dbReference type="InterPro" id="IPR036388">
    <property type="entry name" value="WH-like_DNA-bd_sf"/>
</dbReference>
<comment type="catalytic activity">
    <reaction evidence="6">
        <text>a 6-O-methyl-2'-deoxyguanosine in DNA + L-cysteinyl-[protein] = S-methyl-L-cysteinyl-[protein] + a 2'-deoxyguanosine in DNA</text>
        <dbReference type="Rhea" id="RHEA:24000"/>
        <dbReference type="Rhea" id="RHEA-COMP:10131"/>
        <dbReference type="Rhea" id="RHEA-COMP:10132"/>
        <dbReference type="Rhea" id="RHEA-COMP:11367"/>
        <dbReference type="Rhea" id="RHEA-COMP:11368"/>
        <dbReference type="ChEBI" id="CHEBI:29950"/>
        <dbReference type="ChEBI" id="CHEBI:82612"/>
        <dbReference type="ChEBI" id="CHEBI:85445"/>
        <dbReference type="ChEBI" id="CHEBI:85448"/>
        <dbReference type="EC" id="2.1.1.63"/>
    </reaction>
</comment>
<keyword evidence="4" id="KW-0227">DNA damage</keyword>
<dbReference type="GO" id="GO:0006281">
    <property type="term" value="P:DNA repair"/>
    <property type="evidence" value="ECO:0007669"/>
    <property type="project" value="UniProtKB-KW"/>
</dbReference>
<keyword evidence="3 8" id="KW-0808">Transferase</keyword>
<keyword evidence="5" id="KW-0234">DNA repair</keyword>
<name>A0A7W4YD43_9CELL</name>
<dbReference type="EC" id="2.1.1.63" evidence="8"/>
<dbReference type="Proteomes" id="UP000518206">
    <property type="component" value="Unassembled WGS sequence"/>
</dbReference>
<dbReference type="NCBIfam" id="TIGR00589">
    <property type="entry name" value="ogt"/>
    <property type="match status" value="1"/>
</dbReference>
<dbReference type="SUPFAM" id="SSF46767">
    <property type="entry name" value="Methylated DNA-protein cysteine methyltransferase, C-terminal domain"/>
    <property type="match status" value="1"/>
</dbReference>
<evidence type="ECO:0000256" key="3">
    <source>
        <dbReference type="ARBA" id="ARBA00022679"/>
    </source>
</evidence>
<dbReference type="RefSeq" id="WP_183298137.1">
    <property type="nucleotide sequence ID" value="NZ_JACHVX010000010.1"/>
</dbReference>
<accession>A0A7W4YD43</accession>
<dbReference type="GO" id="GO:0032259">
    <property type="term" value="P:methylation"/>
    <property type="evidence" value="ECO:0007669"/>
    <property type="project" value="UniProtKB-KW"/>
</dbReference>
<dbReference type="InterPro" id="IPR001497">
    <property type="entry name" value="MethylDNA_cys_MeTrfase_AS"/>
</dbReference>
<comment type="caution">
    <text evidence="8">The sequence shown here is derived from an EMBL/GenBank/DDBJ whole genome shotgun (WGS) entry which is preliminary data.</text>
</comment>
<evidence type="ECO:0000259" key="7">
    <source>
        <dbReference type="Pfam" id="PF01035"/>
    </source>
</evidence>
<evidence type="ECO:0000256" key="6">
    <source>
        <dbReference type="ARBA" id="ARBA00049348"/>
    </source>
</evidence>
<evidence type="ECO:0000256" key="2">
    <source>
        <dbReference type="ARBA" id="ARBA00022603"/>
    </source>
</evidence>
<protein>
    <submittedName>
        <fullName evidence="8">Methylated-DNA-[protein]-cysteine S-methyltransferase</fullName>
        <ecNumber evidence="8">2.1.1.63</ecNumber>
    </submittedName>
</protein>
<evidence type="ECO:0000313" key="8">
    <source>
        <dbReference type="EMBL" id="MBB2925418.1"/>
    </source>
</evidence>
<reference evidence="8 9" key="2">
    <citation type="submission" date="2020-08" db="EMBL/GenBank/DDBJ databases">
        <authorList>
            <person name="Partida-Martinez L."/>
            <person name="Huntemann M."/>
            <person name="Clum A."/>
            <person name="Wang J."/>
            <person name="Palaniappan K."/>
            <person name="Ritter S."/>
            <person name="Chen I.-M."/>
            <person name="Stamatis D."/>
            <person name="Reddy T."/>
            <person name="O'Malley R."/>
            <person name="Daum C."/>
            <person name="Shapiro N."/>
            <person name="Ivanova N."/>
            <person name="Kyrpides N."/>
            <person name="Woyke T."/>
        </authorList>
    </citation>
    <scope>NUCLEOTIDE SEQUENCE [LARGE SCALE GENOMIC DNA]</scope>
    <source>
        <strain evidence="8 9">RAS26</strain>
    </source>
</reference>
<keyword evidence="2 8" id="KW-0489">Methyltransferase</keyword>